<keyword evidence="1" id="KW-0472">Membrane</keyword>
<dbReference type="PANTHER" id="PTHR37305:SF1">
    <property type="entry name" value="MEMBRANE PROTEIN"/>
    <property type="match status" value="1"/>
</dbReference>
<feature type="transmembrane region" description="Helical" evidence="1">
    <location>
        <begin position="82"/>
        <end position="101"/>
    </location>
</feature>
<dbReference type="EMBL" id="QGDL01000014">
    <property type="protein sequence ID" value="PWJ23479.1"/>
    <property type="molecule type" value="Genomic_DNA"/>
</dbReference>
<evidence type="ECO:0000256" key="1">
    <source>
        <dbReference type="SAM" id="Phobius"/>
    </source>
</evidence>
<feature type="transmembrane region" description="Helical" evidence="1">
    <location>
        <begin position="241"/>
        <end position="263"/>
    </location>
</feature>
<dbReference type="PANTHER" id="PTHR37305">
    <property type="entry name" value="INTEGRAL MEMBRANE PROTEIN-RELATED"/>
    <property type="match status" value="1"/>
</dbReference>
<keyword evidence="3" id="KW-1185">Reference proteome</keyword>
<feature type="transmembrane region" description="Helical" evidence="1">
    <location>
        <begin position="132"/>
        <end position="155"/>
    </location>
</feature>
<evidence type="ECO:0000313" key="3">
    <source>
        <dbReference type="Proteomes" id="UP000245845"/>
    </source>
</evidence>
<feature type="transmembrane region" description="Helical" evidence="1">
    <location>
        <begin position="161"/>
        <end position="185"/>
    </location>
</feature>
<dbReference type="RefSeq" id="WP_109732997.1">
    <property type="nucleotide sequence ID" value="NZ_BAAACK010000015.1"/>
</dbReference>
<protein>
    <submittedName>
        <fullName evidence="2">ABC-2 family transporter</fullName>
    </submittedName>
</protein>
<sequence length="268" mass="29517">MLNLLRTDLYRVFRSKSFYICFGILVFINIVTFGILFIITNPSTRDLILQFGAELSADASDIESSLANTTILEIFRQGTVSGGFLSVTTGVFGALFICMDFESGFIKNIMAAHENKWDYVLGKTGTFCIVNFLYLLGTFLVTLLLNIISGGFFAYSGLEDILYYLFSAWFIVNAFSALIMLICMITRSKAAGVAGAICLNSGLVVMILSSVFGLFGLGWIFDYSLYLTLASLPSAFQGEYGLRPFITGSAFFVLYTVISEIVLAKKDI</sequence>
<gene>
    <name evidence="2" type="ORF">A8806_114105</name>
</gene>
<evidence type="ECO:0000313" key="2">
    <source>
        <dbReference type="EMBL" id="PWJ23479.1"/>
    </source>
</evidence>
<keyword evidence="1" id="KW-0812">Transmembrane</keyword>
<feature type="transmembrane region" description="Helical" evidence="1">
    <location>
        <begin position="18"/>
        <end position="39"/>
    </location>
</feature>
<proteinExistence type="predicted"/>
<name>A0A2Y9BIA7_9FIRM</name>
<organism evidence="2 3">
    <name type="scientific">Faecalicatena orotica</name>
    <dbReference type="NCBI Taxonomy" id="1544"/>
    <lineage>
        <taxon>Bacteria</taxon>
        <taxon>Bacillati</taxon>
        <taxon>Bacillota</taxon>
        <taxon>Clostridia</taxon>
        <taxon>Lachnospirales</taxon>
        <taxon>Lachnospiraceae</taxon>
        <taxon>Faecalicatena</taxon>
    </lineage>
</organism>
<accession>A0A2Y9BIA7</accession>
<dbReference type="Proteomes" id="UP000245845">
    <property type="component" value="Unassembled WGS sequence"/>
</dbReference>
<dbReference type="AlphaFoldDB" id="A0A2Y9BIA7"/>
<comment type="caution">
    <text evidence="2">The sequence shown here is derived from an EMBL/GenBank/DDBJ whole genome shotgun (WGS) entry which is preliminary data.</text>
</comment>
<reference evidence="2 3" key="1">
    <citation type="submission" date="2018-05" db="EMBL/GenBank/DDBJ databases">
        <title>The Hungate 1000. A catalogue of reference genomes from the rumen microbiome.</title>
        <authorList>
            <person name="Kelly W."/>
        </authorList>
    </citation>
    <scope>NUCLEOTIDE SEQUENCE [LARGE SCALE GENOMIC DNA]</scope>
    <source>
        <strain evidence="2 3">NLAE-zl-C242</strain>
    </source>
</reference>
<dbReference type="OrthoDB" id="2081523at2"/>
<keyword evidence="1" id="KW-1133">Transmembrane helix</keyword>
<feature type="transmembrane region" description="Helical" evidence="1">
    <location>
        <begin position="197"/>
        <end position="221"/>
    </location>
</feature>